<comment type="caution">
    <text evidence="3">The sequence shown here is derived from an EMBL/GenBank/DDBJ whole genome shotgun (WGS) entry which is preliminary data.</text>
</comment>
<name>A0A7W9CGH0_9CAUL</name>
<evidence type="ECO:0000313" key="4">
    <source>
        <dbReference type="Proteomes" id="UP000545037"/>
    </source>
</evidence>
<keyword evidence="3" id="KW-0255">Endonuclease</keyword>
<dbReference type="RefSeq" id="WP_183212128.1">
    <property type="nucleotide sequence ID" value="NZ_JACHOR010000001.1"/>
</dbReference>
<organism evidence="3 4">
    <name type="scientific">Brevundimonas variabilis</name>
    <dbReference type="NCBI Taxonomy" id="74312"/>
    <lineage>
        <taxon>Bacteria</taxon>
        <taxon>Pseudomonadati</taxon>
        <taxon>Pseudomonadota</taxon>
        <taxon>Alphaproteobacteria</taxon>
        <taxon>Caulobacterales</taxon>
        <taxon>Caulobacteraceae</taxon>
        <taxon>Brevundimonas</taxon>
    </lineage>
</organism>
<dbReference type="GO" id="GO:0004519">
    <property type="term" value="F:endonuclease activity"/>
    <property type="evidence" value="ECO:0007669"/>
    <property type="project" value="UniProtKB-KW"/>
</dbReference>
<dbReference type="AlphaFoldDB" id="A0A7W9CGH0"/>
<dbReference type="Proteomes" id="UP000545037">
    <property type="component" value="Unassembled WGS sequence"/>
</dbReference>
<comment type="similarity">
    <text evidence="1 2">Belongs to the UPF0102 family.</text>
</comment>
<dbReference type="NCBIfam" id="NF009151">
    <property type="entry name" value="PRK12497.1-5"/>
    <property type="match status" value="1"/>
</dbReference>
<dbReference type="InterPro" id="IPR003509">
    <property type="entry name" value="UPF0102_YraN-like"/>
</dbReference>
<dbReference type="Gene3D" id="3.40.1350.10">
    <property type="match status" value="1"/>
</dbReference>
<dbReference type="PANTHER" id="PTHR34039:SF1">
    <property type="entry name" value="UPF0102 PROTEIN YRAN"/>
    <property type="match status" value="1"/>
</dbReference>
<keyword evidence="3" id="KW-0378">Hydrolase</keyword>
<evidence type="ECO:0000313" key="3">
    <source>
        <dbReference type="EMBL" id="MBB5745222.1"/>
    </source>
</evidence>
<protein>
    <recommendedName>
        <fullName evidence="2">UPF0102 protein GGR13_000794</fullName>
    </recommendedName>
</protein>
<dbReference type="InterPro" id="IPR011856">
    <property type="entry name" value="tRNA_endonuc-like_dom_sf"/>
</dbReference>
<reference evidence="3 4" key="1">
    <citation type="submission" date="2020-08" db="EMBL/GenBank/DDBJ databases">
        <title>Genomic Encyclopedia of Type Strains, Phase IV (KMG-IV): sequencing the most valuable type-strain genomes for metagenomic binning, comparative biology and taxonomic classification.</title>
        <authorList>
            <person name="Goeker M."/>
        </authorList>
    </citation>
    <scope>NUCLEOTIDE SEQUENCE [LARGE SCALE GENOMIC DNA]</scope>
    <source>
        <strain evidence="3 4">DSM 4737</strain>
    </source>
</reference>
<evidence type="ECO:0000256" key="1">
    <source>
        <dbReference type="ARBA" id="ARBA00006738"/>
    </source>
</evidence>
<dbReference type="GO" id="GO:0003676">
    <property type="term" value="F:nucleic acid binding"/>
    <property type="evidence" value="ECO:0007669"/>
    <property type="project" value="InterPro"/>
</dbReference>
<dbReference type="HAMAP" id="MF_00048">
    <property type="entry name" value="UPF0102"/>
    <property type="match status" value="1"/>
</dbReference>
<accession>A0A7W9CGH0</accession>
<dbReference type="EMBL" id="JACHOR010000001">
    <property type="protein sequence ID" value="MBB5745222.1"/>
    <property type="molecule type" value="Genomic_DNA"/>
</dbReference>
<dbReference type="InterPro" id="IPR011335">
    <property type="entry name" value="Restrct_endonuc-II-like"/>
</dbReference>
<evidence type="ECO:0000256" key="2">
    <source>
        <dbReference type="HAMAP-Rule" id="MF_00048"/>
    </source>
</evidence>
<dbReference type="Pfam" id="PF02021">
    <property type="entry name" value="UPF0102"/>
    <property type="match status" value="1"/>
</dbReference>
<keyword evidence="3" id="KW-0540">Nuclease</keyword>
<keyword evidence="4" id="KW-1185">Reference proteome</keyword>
<dbReference type="PANTHER" id="PTHR34039">
    <property type="entry name" value="UPF0102 PROTEIN YRAN"/>
    <property type="match status" value="1"/>
</dbReference>
<sequence length="143" mass="15957">MKPDRVRAPKPLVRPKAAWRQALGNRARRQGHGAEWIAALWLMLRGYQILGFRLRSRVGEIDILARRGRILAVVEVKRRATMEAAIHALGPEQYGRLLAAGRAILKGRPGLAGLSLRIDVVAMAPGRVPRHLPGRRTQEGRFP</sequence>
<gene>
    <name evidence="3" type="ORF">GGR13_000794</name>
</gene>
<dbReference type="SUPFAM" id="SSF52980">
    <property type="entry name" value="Restriction endonuclease-like"/>
    <property type="match status" value="1"/>
</dbReference>
<proteinExistence type="inferred from homology"/>